<dbReference type="GO" id="GO:0009306">
    <property type="term" value="P:protein secretion"/>
    <property type="evidence" value="ECO:0007669"/>
    <property type="project" value="InterPro"/>
</dbReference>
<feature type="domain" description="Translocation and assembly module TamB C-terminal" evidence="7">
    <location>
        <begin position="1615"/>
        <end position="1990"/>
    </location>
</feature>
<dbReference type="PATRIC" id="fig|1173027.3.peg.5353"/>
<feature type="transmembrane region" description="Helical" evidence="6">
    <location>
        <begin position="35"/>
        <end position="58"/>
    </location>
</feature>
<dbReference type="InterPro" id="IPR053022">
    <property type="entry name" value="Chloroplast_translocon_comp"/>
</dbReference>
<reference evidence="8 9" key="1">
    <citation type="submission" date="2012-06" db="EMBL/GenBank/DDBJ databases">
        <title>Finished chromosome of genome of Microcoleus sp. PCC 7113.</title>
        <authorList>
            <consortium name="US DOE Joint Genome Institute"/>
            <person name="Gugger M."/>
            <person name="Coursin T."/>
            <person name="Rippka R."/>
            <person name="Tandeau De Marsac N."/>
            <person name="Huntemann M."/>
            <person name="Wei C.-L."/>
            <person name="Han J."/>
            <person name="Detter J.C."/>
            <person name="Han C."/>
            <person name="Tapia R."/>
            <person name="Chen A."/>
            <person name="Kyrpides N."/>
            <person name="Mavromatis K."/>
            <person name="Markowitz V."/>
            <person name="Szeto E."/>
            <person name="Ivanova N."/>
            <person name="Pagani I."/>
            <person name="Pati A."/>
            <person name="Goodwin L."/>
            <person name="Nordberg H.P."/>
            <person name="Cantor M.N."/>
            <person name="Hua S.X."/>
            <person name="Woyke T."/>
            <person name="Kerfeld C.A."/>
        </authorList>
    </citation>
    <scope>NUCLEOTIDE SEQUENCE [LARGE SCALE GENOMIC DNA]</scope>
    <source>
        <strain evidence="8 9">PCC 7113</strain>
    </source>
</reference>
<organism evidence="8 9">
    <name type="scientific">Allocoleopsis franciscana PCC 7113</name>
    <dbReference type="NCBI Taxonomy" id="1173027"/>
    <lineage>
        <taxon>Bacteria</taxon>
        <taxon>Bacillati</taxon>
        <taxon>Cyanobacteriota</taxon>
        <taxon>Cyanophyceae</taxon>
        <taxon>Coleofasciculales</taxon>
        <taxon>Coleofasciculaceae</taxon>
        <taxon>Allocoleopsis</taxon>
        <taxon>Allocoleopsis franciscana</taxon>
    </lineage>
</organism>
<evidence type="ECO:0000256" key="1">
    <source>
        <dbReference type="ARBA" id="ARBA00004167"/>
    </source>
</evidence>
<proteinExistence type="predicted"/>
<dbReference type="InterPro" id="IPR007452">
    <property type="entry name" value="TamB_C"/>
</dbReference>
<sequence length="1990" mass="208211">MTNAPNPGNEPEPTSGNQPEQSSASPVRRRQWHRLAIILSLILLSGIGGGLTWVWFFVYRQLAPQVETTVTKLLNRPVKLGRVESFSPTGLRFGASSLPATATDPDRASAEAVEVSFNLLPLLTDRTLPLDVTLVKPKAYIEQAKDGKWVDLDIQTLPKGQLDIKLNVLRIRDADVVLVPRGASGNSKKPIPLSLSSGKALFLNNNKLIQFDTGGELAAGGNLRINGNTIPATGEINAAILGNDLSAPEVGRLIQLPLILQAGAIDGNLEVKSIPKEPLTFLGTAALKNVTAQLDPLPKSFANTTGQLRFKGTQIRLEKVNTLFGQIPAQANGTIDTQKGFNLSAQTQPVQLPQVLQTFDIKTLPVDASAQVKADLQVTGTPNKPVVSGKFTTTNVAQIDKVKFRVIASDFSVVGSTLSVSNLRALPRLGGLITGNGQVELGEKGGGVTFNFQGSNLPGDAIALTYDFKPPVPLGLISGRTQIVGSFKDADNLRATGSANLKIAEGFVAVRDIQVTKKRFTAQVQASDLQVGRLAEVPPQFRVPVSANLRISGPLTNINAATIQGSGTGSLNLAGGKVRATNIQLANGRFTAQVQASGLQTGRLAEVPPQFRAPVSGNFTLSGPLTEFSTAKVQGSGSASLNLAGGTVRATNVQLADGNFTAQVQASGVEVQRLANVPPQIRGPVSGTFNVSGPLTELSMATIQGSGTGRLNVAGGTIRATNVQLAKGNFTAQVQASGVPVERLANVPPQVRGPVSGTFNVAGDLASLSPSTLQASGSGSLNVAGGTVRASNIQLANGNFTAQVQASGVPVERLGNVPPQVRGPLSGTFNLAGSVANLSPATLQASGSGTLNVAGGTVRASNIQLANGNFTAQVQASGVQVERLAQVPPQFRGALTGDFNLAGSLNNLSPSTIQGSGSGRLNIAEGTINASNVQLRDGRFQANVEAAGVPLASFSPDLRGRLNGQLDVSGSLAALSPNAIQARGQVNFSEGIALIDRSLTAVIDWNGQQQQLQIQQATAEGFQANGVVNVNLANQGLQAIRGFDLNVQANNLNLKQLSANFPTAINVAGQADFNGRIAGSVTAPNVNGTIALRDFAVEGLAFESPLAGSVNTAAGQGLSLNLAGANDRIAVALGSDYQPVSFDIKRGETIAQGQRQGDVLQVTTQNFPIALLKEFTPVPPAIATQPLEGDISGSLDVNLKTFEVSLNNIAITGPIFNVRRNDSSPSIDNEYLLSGKISRTAAGPEFQNVKLTVKQGELPVVVAALQAFQLINATPANLSFNPQGGTLVTPILLEDVPLQTQLRRLSEIKALEQQQREQRETSSVLPDLAKLEGQFTGTVTVDGSLASGITTSINIEGQDWKWDNYNLEQVSVLGEGRFENGVLSLLPLRIQSGNSLISYSGTIGGEAQSGQLQLQNIPIDQLQTVLAKVPNVPPNLVGFTGLLNATATLSGSIQNPQARGVITLADATLNQTNVQKALATFSYNDARLNFNSELLLAESENPLTIGGSIPFKLPVATVAPASDTLNLNINVQNDGIALLNLFTGGQVSWVDGTGAVQVAVSGILNQQTNRPEQLVAQGNANIENATIQASALPDPLTNVNGKVKFNFNNIEILETLTGQYSGGTVTAVGSLPIAQRGDQDERIAVDIGELGLNLKGLYRGRVQGNVAIAGTVLNPKIGGEVTLFNGDVYLAEQTAATGGGGGGGIGEDATSSNGIEFDNLKLKLDRNIQITKAPILNFLADGTLTLNGSLGNIEPQGTIDIKRGQVNLFTTQFRLARGYENTAVFTRKQGLDPILNVRLVASVSEGTQRRLANDPLSAEINDAPSLTGVGSLQTVRIQAKVEGPASQLTDNLELTSSPSRTKSEIVALLGGSFVDTLGRGDTTLGLVNLAGSALLGNVQNIIGDALGLSEFRLSPTIITNEKRRTSALGLSAEAGVDIGRNFSVSVSKELTTDQAAQFGLRYRLNEKTLLRGSTDFSGDSRAVVEYETRF</sequence>
<dbReference type="eggNOG" id="COG2911">
    <property type="taxonomic scope" value="Bacteria"/>
</dbReference>
<dbReference type="STRING" id="1173027.Mic7113_4827"/>
<evidence type="ECO:0000256" key="6">
    <source>
        <dbReference type="SAM" id="Phobius"/>
    </source>
</evidence>
<dbReference type="KEGG" id="mic:Mic7113_4827"/>
<keyword evidence="9" id="KW-1185">Reference proteome</keyword>
<dbReference type="Proteomes" id="UP000010471">
    <property type="component" value="Chromosome"/>
</dbReference>
<dbReference type="EMBL" id="CP003630">
    <property type="protein sequence ID" value="AFZ20495.1"/>
    <property type="molecule type" value="Genomic_DNA"/>
</dbReference>
<keyword evidence="3 6" id="KW-1133">Transmembrane helix</keyword>
<evidence type="ECO:0000256" key="5">
    <source>
        <dbReference type="SAM" id="MobiDB-lite"/>
    </source>
</evidence>
<evidence type="ECO:0000256" key="3">
    <source>
        <dbReference type="ARBA" id="ARBA00022989"/>
    </source>
</evidence>
<dbReference type="OrthoDB" id="536281at2"/>
<name>K9WJB0_9CYAN</name>
<feature type="compositionally biased region" description="Polar residues" evidence="5">
    <location>
        <begin position="1"/>
        <end position="25"/>
    </location>
</feature>
<dbReference type="RefSeq" id="WP_015184630.1">
    <property type="nucleotide sequence ID" value="NC_019738.1"/>
</dbReference>
<protein>
    <recommendedName>
        <fullName evidence="7">Translocation and assembly module TamB C-terminal domain-containing protein</fullName>
    </recommendedName>
</protein>
<keyword evidence="4 6" id="KW-0472">Membrane</keyword>
<dbReference type="PANTHER" id="PTHR34457">
    <property type="entry name" value="EMBRYO DEFECTIVE 2410"/>
    <property type="match status" value="1"/>
</dbReference>
<feature type="region of interest" description="Disordered" evidence="5">
    <location>
        <begin position="1"/>
        <end position="26"/>
    </location>
</feature>
<keyword evidence="2 6" id="KW-0812">Transmembrane</keyword>
<dbReference type="GO" id="GO:0005886">
    <property type="term" value="C:plasma membrane"/>
    <property type="evidence" value="ECO:0007669"/>
    <property type="project" value="InterPro"/>
</dbReference>
<comment type="subcellular location">
    <subcellularLocation>
        <location evidence="1">Membrane</location>
        <topology evidence="1">Single-pass membrane protein</topology>
    </subcellularLocation>
</comment>
<evidence type="ECO:0000256" key="4">
    <source>
        <dbReference type="ARBA" id="ARBA00023136"/>
    </source>
</evidence>
<dbReference type="PANTHER" id="PTHR34457:SF3">
    <property type="entry name" value="PROTEIN TIC236, CHLOROPLASTIC"/>
    <property type="match status" value="1"/>
</dbReference>
<gene>
    <name evidence="8" type="ORF">Mic7113_4827</name>
</gene>
<evidence type="ECO:0000313" key="8">
    <source>
        <dbReference type="EMBL" id="AFZ20495.1"/>
    </source>
</evidence>
<accession>K9WJB0</accession>
<dbReference type="HOGENOM" id="CLU_001223_0_0_3"/>
<evidence type="ECO:0000259" key="7">
    <source>
        <dbReference type="Pfam" id="PF04357"/>
    </source>
</evidence>
<evidence type="ECO:0000313" key="9">
    <source>
        <dbReference type="Proteomes" id="UP000010471"/>
    </source>
</evidence>
<evidence type="ECO:0000256" key="2">
    <source>
        <dbReference type="ARBA" id="ARBA00022692"/>
    </source>
</evidence>
<dbReference type="Pfam" id="PF04357">
    <property type="entry name" value="TamB"/>
    <property type="match status" value="1"/>
</dbReference>
<dbReference type="eggNOG" id="COG2982">
    <property type="taxonomic scope" value="Bacteria"/>
</dbReference>